<sequence>MKIIILGAGQVGSTLAEHLSTEDNDVTVIDIDGEKLLSLQERIDIRTVCGPAAYPSILMSAGAEDADLLIAVTNSDETNMIACQTAYCLFRTPTKIARIRSTEYAGYSDLFGNDSLPIDKIISPEHLVMQHIKRLIEHPDALQVVNFANGRIQLAAVKAFYGGPLVGHALGDMKKHMPKVNTKIVAIFRRNKAIMPAPDTIIQPDDEIFFLATPKDLDIVMSELRHLDQPYKRVIIAGGGNIGAKLAEALESDFNVKIIEHSLARTQMLATQLRRSVVLHGDAADKELLLEENIHETDVFCAVTNHDEANIMSSILAKRLGAHKVIAIINRPAYVDVVEGGDIDIAISPQQITFSSLLAHVRRGDVVNVHSLRRGAAEAIEAIAHGDQKSSKVIGKKMGEIKLPWGTTIGAIVRNEEVFIADDNLTIAPEDHVILFVTDKRQISEVEKLFQVGITFV</sequence>
<evidence type="ECO:0000313" key="11">
    <source>
        <dbReference type="Proteomes" id="UP000051494"/>
    </source>
</evidence>
<reference evidence="9" key="1">
    <citation type="submission" date="2015-09" db="EMBL/GenBank/DDBJ databases">
        <title>Draft Genome Sequences of Two Novel Amoeba-resistant Intranuclear Bacteria, Candidatus Berkiella cookevillensis and Candidatus Berkiella aquae.</title>
        <authorList>
            <person name="Mehari Y.T."/>
            <person name="Arivett B.A."/>
            <person name="Farone A.L."/>
            <person name="Gunderson J.H."/>
            <person name="Farone M.B."/>
        </authorList>
    </citation>
    <scope>NUCLEOTIDE SEQUENCE [LARGE SCALE GENOMIC DNA]</scope>
    <source>
        <strain evidence="9">CC99</strain>
    </source>
</reference>
<dbReference type="InterPro" id="IPR006036">
    <property type="entry name" value="K_uptake_TrkA"/>
</dbReference>
<feature type="domain" description="RCK N-terminal" evidence="7">
    <location>
        <begin position="231"/>
        <end position="347"/>
    </location>
</feature>
<dbReference type="SUPFAM" id="SSF116726">
    <property type="entry name" value="TrkA C-terminal domain-like"/>
    <property type="match status" value="2"/>
</dbReference>
<dbReference type="Pfam" id="PF02080">
    <property type="entry name" value="TrkA_C"/>
    <property type="match status" value="2"/>
</dbReference>
<dbReference type="InterPro" id="IPR036721">
    <property type="entry name" value="RCK_C_sf"/>
</dbReference>
<comment type="caution">
    <text evidence="9">The sequence shown here is derived from an EMBL/GenBank/DDBJ whole genome shotgun (WGS) entry which is preliminary data.</text>
</comment>
<dbReference type="PROSITE" id="PS51202">
    <property type="entry name" value="RCK_C"/>
    <property type="match status" value="2"/>
</dbReference>
<name>A0A0Q9YMZ4_9GAMM</name>
<evidence type="ECO:0000256" key="2">
    <source>
        <dbReference type="ARBA" id="ARBA00022448"/>
    </source>
</evidence>
<protein>
    <recommendedName>
        <fullName evidence="1">Trk system potassium uptake protein TrkA</fullName>
    </recommendedName>
</protein>
<dbReference type="Pfam" id="PF02254">
    <property type="entry name" value="TrkA_N"/>
    <property type="match status" value="2"/>
</dbReference>
<evidence type="ECO:0000259" key="8">
    <source>
        <dbReference type="PROSITE" id="PS51202"/>
    </source>
</evidence>
<dbReference type="NCBIfam" id="NF007039">
    <property type="entry name" value="PRK09496.3-2"/>
    <property type="match status" value="1"/>
</dbReference>
<dbReference type="FunFam" id="3.30.70.1450:FF:000001">
    <property type="entry name" value="Trk system potassium transporter TrkA"/>
    <property type="match status" value="1"/>
</dbReference>
<evidence type="ECO:0000259" key="7">
    <source>
        <dbReference type="PROSITE" id="PS51201"/>
    </source>
</evidence>
<dbReference type="FunFam" id="3.40.50.720:FF:000042">
    <property type="entry name" value="Trk system potassium transporter TrkA"/>
    <property type="match status" value="1"/>
</dbReference>
<gene>
    <name evidence="9" type="primary">trkA</name>
    <name evidence="10" type="ORF">CC99x_000080</name>
    <name evidence="9" type="ORF">CC99x_01315</name>
</gene>
<dbReference type="STRING" id="437022.CC99x_01315"/>
<evidence type="ECO:0000256" key="3">
    <source>
        <dbReference type="ARBA" id="ARBA00022538"/>
    </source>
</evidence>
<dbReference type="AlphaFoldDB" id="A0A0Q9YMZ4"/>
<keyword evidence="6" id="KW-0406">Ion transport</keyword>
<dbReference type="InterPro" id="IPR050721">
    <property type="entry name" value="Trk_Ktr_HKT_K-transport"/>
</dbReference>
<evidence type="ECO:0000256" key="1">
    <source>
        <dbReference type="ARBA" id="ARBA00017378"/>
    </source>
</evidence>
<reference evidence="10" key="3">
    <citation type="submission" date="2021-06" db="EMBL/GenBank/DDBJ databases">
        <title>Genomic Description and Analysis of Intracellular Bacteria, Candidatus Berkiella cookevillensis and Candidatus Berkiella aquae.</title>
        <authorList>
            <person name="Kidane D.T."/>
            <person name="Mehari Y.T."/>
            <person name="Rice F.C."/>
            <person name="Arivett B.A."/>
            <person name="Farone A.L."/>
            <person name="Berk S.G."/>
            <person name="Farone M.B."/>
        </authorList>
    </citation>
    <scope>NUCLEOTIDE SEQUENCE</scope>
    <source>
        <strain evidence="10">CC99</strain>
    </source>
</reference>
<accession>A0A0Q9YMZ4</accession>
<proteinExistence type="predicted"/>
<feature type="domain" description="RCK N-terminal" evidence="7">
    <location>
        <begin position="1"/>
        <end position="122"/>
    </location>
</feature>
<dbReference type="SUPFAM" id="SSF51735">
    <property type="entry name" value="NAD(P)-binding Rossmann-fold domains"/>
    <property type="match status" value="2"/>
</dbReference>
<dbReference type="GO" id="GO:0005886">
    <property type="term" value="C:plasma membrane"/>
    <property type="evidence" value="ECO:0007669"/>
    <property type="project" value="InterPro"/>
</dbReference>
<organism evidence="9">
    <name type="scientific">Candidatus Berkiella cookevillensis</name>
    <dbReference type="NCBI Taxonomy" id="437022"/>
    <lineage>
        <taxon>Bacteria</taxon>
        <taxon>Pseudomonadati</taxon>
        <taxon>Pseudomonadota</taxon>
        <taxon>Gammaproteobacteria</taxon>
        <taxon>Candidatus Berkiellales</taxon>
        <taxon>Candidatus Berkiellaceae</taxon>
        <taxon>Candidatus Berkiella</taxon>
    </lineage>
</organism>
<dbReference type="Gene3D" id="3.30.70.1450">
    <property type="entry name" value="Regulator of K+ conductance, C-terminal domain"/>
    <property type="match status" value="2"/>
</dbReference>
<reference evidence="10" key="2">
    <citation type="journal article" date="2016" name="Genome Announc.">
        <title>Draft Genome Sequences of Two Novel Amoeba-Resistant Intranuclear Bacteria, 'Candidatus Berkiella cookevillensis' and 'Candidatus Berkiella aquae'.</title>
        <authorList>
            <person name="Mehari Y.T."/>
            <person name="Arivett B.A."/>
            <person name="Farone A.L."/>
            <person name="Gunderson J.H."/>
            <person name="Farone M.B."/>
        </authorList>
    </citation>
    <scope>NUCLEOTIDE SEQUENCE</scope>
    <source>
        <strain evidence="10">CC99</strain>
    </source>
</reference>
<dbReference type="Proteomes" id="UP000051494">
    <property type="component" value="Unassembled WGS sequence"/>
</dbReference>
<dbReference type="PRINTS" id="PR00335">
    <property type="entry name" value="KUPTAKETRKA"/>
</dbReference>
<dbReference type="PROSITE" id="PS51201">
    <property type="entry name" value="RCK_N"/>
    <property type="match status" value="2"/>
</dbReference>
<keyword evidence="4" id="KW-0630">Potassium</keyword>
<dbReference type="GO" id="GO:0015079">
    <property type="term" value="F:potassium ion transmembrane transporter activity"/>
    <property type="evidence" value="ECO:0007669"/>
    <property type="project" value="InterPro"/>
</dbReference>
<evidence type="ECO:0000256" key="6">
    <source>
        <dbReference type="ARBA" id="ARBA00023065"/>
    </source>
</evidence>
<dbReference type="NCBIfam" id="NF007030">
    <property type="entry name" value="PRK09496.1-1"/>
    <property type="match status" value="1"/>
</dbReference>
<dbReference type="PANTHER" id="PTHR43833">
    <property type="entry name" value="POTASSIUM CHANNEL PROTEIN 2-RELATED-RELATED"/>
    <property type="match status" value="1"/>
</dbReference>
<keyword evidence="11" id="KW-1185">Reference proteome</keyword>
<feature type="domain" description="RCK C-terminal" evidence="8">
    <location>
        <begin position="142"/>
        <end position="226"/>
    </location>
</feature>
<keyword evidence="3" id="KW-0633">Potassium transport</keyword>
<dbReference type="PATRIC" id="fig|1590042.3.peg.1336"/>
<keyword evidence="5" id="KW-0520">NAD</keyword>
<dbReference type="RefSeq" id="WP_057624419.1">
    <property type="nucleotide sequence ID" value="NZ_LKHV02000001.1"/>
</dbReference>
<keyword evidence="2" id="KW-0813">Transport</keyword>
<dbReference type="OrthoDB" id="9775180at2"/>
<dbReference type="NCBIfam" id="NF007031">
    <property type="entry name" value="PRK09496.1-2"/>
    <property type="match status" value="1"/>
</dbReference>
<dbReference type="InterPro" id="IPR036291">
    <property type="entry name" value="NAD(P)-bd_dom_sf"/>
</dbReference>
<dbReference type="NCBIfam" id="NF007032">
    <property type="entry name" value="PRK09496.1-4"/>
    <property type="match status" value="1"/>
</dbReference>
<evidence type="ECO:0000313" key="9">
    <source>
        <dbReference type="EMBL" id="KRG18834.1"/>
    </source>
</evidence>
<dbReference type="EMBL" id="LKHV01000005">
    <property type="protein sequence ID" value="KRG18834.1"/>
    <property type="molecule type" value="Genomic_DNA"/>
</dbReference>
<dbReference type="PANTHER" id="PTHR43833:SF5">
    <property type="entry name" value="TRK SYSTEM POTASSIUM UPTAKE PROTEIN TRKA"/>
    <property type="match status" value="1"/>
</dbReference>
<dbReference type="Gene3D" id="3.40.50.720">
    <property type="entry name" value="NAD(P)-binding Rossmann-like Domain"/>
    <property type="match status" value="2"/>
</dbReference>
<evidence type="ECO:0000313" key="10">
    <source>
        <dbReference type="EMBL" id="MCS5707292.1"/>
    </source>
</evidence>
<feature type="domain" description="RCK C-terminal" evidence="8">
    <location>
        <begin position="367"/>
        <end position="452"/>
    </location>
</feature>
<dbReference type="InterPro" id="IPR006037">
    <property type="entry name" value="RCK_C"/>
</dbReference>
<dbReference type="InterPro" id="IPR003148">
    <property type="entry name" value="RCK_N"/>
</dbReference>
<evidence type="ECO:0000256" key="5">
    <source>
        <dbReference type="ARBA" id="ARBA00023027"/>
    </source>
</evidence>
<evidence type="ECO:0000256" key="4">
    <source>
        <dbReference type="ARBA" id="ARBA00022958"/>
    </source>
</evidence>
<dbReference type="EMBL" id="LKHV02000001">
    <property type="protein sequence ID" value="MCS5707292.1"/>
    <property type="molecule type" value="Genomic_DNA"/>
</dbReference>